<dbReference type="InterPro" id="IPR015422">
    <property type="entry name" value="PyrdxlP-dep_Trfase_small"/>
</dbReference>
<proteinExistence type="inferred from homology"/>
<evidence type="ECO:0000313" key="2">
    <source>
        <dbReference type="EMBL" id="RAI00718.1"/>
    </source>
</evidence>
<keyword evidence="2" id="KW-0032">Aminotransferase</keyword>
<reference evidence="2 3" key="1">
    <citation type="submission" date="2018-05" db="EMBL/GenBank/DDBJ databases">
        <title>Acuticoccus sediminis sp. nov., isolated from deep-sea sediment of Indian Ocean.</title>
        <authorList>
            <person name="Liu X."/>
            <person name="Lai Q."/>
            <person name="Du Y."/>
            <person name="Sun F."/>
            <person name="Zhang X."/>
            <person name="Wang S."/>
            <person name="Shao Z."/>
        </authorList>
    </citation>
    <scope>NUCLEOTIDE SEQUENCE [LARGE SCALE GENOMIC DNA]</scope>
    <source>
        <strain evidence="2 3">PTG4-2</strain>
    </source>
</reference>
<dbReference type="InterPro" id="IPR015424">
    <property type="entry name" value="PyrdxlP-dep_Trfase"/>
</dbReference>
<dbReference type="InterPro" id="IPR000653">
    <property type="entry name" value="DegT/StrS_aminotransferase"/>
</dbReference>
<name>A0A8B2NY58_9HYPH</name>
<dbReference type="GO" id="GO:0000271">
    <property type="term" value="P:polysaccharide biosynthetic process"/>
    <property type="evidence" value="ECO:0007669"/>
    <property type="project" value="TreeGrafter"/>
</dbReference>
<sequence>MSGAGDGRAAHLTLVEPDEAAPLVEAEGRILLSDPDVTAAELEAVEAVIRSPRISAGSVVDAFETAFAEMLGRRYAIAVPSGTIGLRLVLDACGIGPGDEVIASSFSWREAVHAVRLVGATPVFADIDYWSGTLAPNKVEPKITGKTRAIVAGNTNGHPAAWDDLAGLAAAHGLALIEDSTEAIGSRYKGRLVGTFGAASVFDFAQPAAVTCGEGGMVVTDDVDIAVTLRRHRARSLGERTSVVAGATPPLHAMMSDLTAALGLAQLRRLPEILTARKRVEDDYLGVMRSFEGIKPPYIAPDVTEVHWFLYLVHLGTRFPKSGRDAIIEDLATEEVEAAAYSSPLHLQRHYRDLGWNRGDLYVTEKVADRAIALPFHAHLDAAEIAFIVETMKDSSVNVGAGAAIY</sequence>
<evidence type="ECO:0000256" key="1">
    <source>
        <dbReference type="RuleBase" id="RU004508"/>
    </source>
</evidence>
<dbReference type="RefSeq" id="WP_111346911.1">
    <property type="nucleotide sequence ID" value="NZ_QHHQ01000003.1"/>
</dbReference>
<keyword evidence="3" id="KW-1185">Reference proteome</keyword>
<dbReference type="Gene3D" id="3.90.1150.10">
    <property type="entry name" value="Aspartate Aminotransferase, domain 1"/>
    <property type="match status" value="1"/>
</dbReference>
<evidence type="ECO:0000313" key="3">
    <source>
        <dbReference type="Proteomes" id="UP000249590"/>
    </source>
</evidence>
<dbReference type="Pfam" id="PF01041">
    <property type="entry name" value="DegT_DnrJ_EryC1"/>
    <property type="match status" value="1"/>
</dbReference>
<dbReference type="GO" id="GO:0030170">
    <property type="term" value="F:pyridoxal phosphate binding"/>
    <property type="evidence" value="ECO:0007669"/>
    <property type="project" value="TreeGrafter"/>
</dbReference>
<dbReference type="PIRSF" id="PIRSF000390">
    <property type="entry name" value="PLP_StrS"/>
    <property type="match status" value="1"/>
</dbReference>
<comment type="caution">
    <text evidence="2">The sequence shown here is derived from an EMBL/GenBank/DDBJ whole genome shotgun (WGS) entry which is preliminary data.</text>
</comment>
<dbReference type="PANTHER" id="PTHR30244:SF39">
    <property type="entry name" value="BLR3650 PROTEIN"/>
    <property type="match status" value="1"/>
</dbReference>
<dbReference type="EMBL" id="QHHQ01000003">
    <property type="protein sequence ID" value="RAI00718.1"/>
    <property type="molecule type" value="Genomic_DNA"/>
</dbReference>
<keyword evidence="1" id="KW-0663">Pyridoxal phosphate</keyword>
<organism evidence="2 3">
    <name type="scientific">Acuticoccus sediminis</name>
    <dbReference type="NCBI Taxonomy" id="2184697"/>
    <lineage>
        <taxon>Bacteria</taxon>
        <taxon>Pseudomonadati</taxon>
        <taxon>Pseudomonadota</taxon>
        <taxon>Alphaproteobacteria</taxon>
        <taxon>Hyphomicrobiales</taxon>
        <taxon>Amorphaceae</taxon>
        <taxon>Acuticoccus</taxon>
    </lineage>
</organism>
<dbReference type="OrthoDB" id="9768668at2"/>
<protein>
    <submittedName>
        <fullName evidence="2">Aminotransferase DegT</fullName>
    </submittedName>
</protein>
<keyword evidence="2" id="KW-0808">Transferase</keyword>
<gene>
    <name evidence="2" type="ORF">DLJ53_15835</name>
</gene>
<dbReference type="InterPro" id="IPR015421">
    <property type="entry name" value="PyrdxlP-dep_Trfase_major"/>
</dbReference>
<accession>A0A8B2NY58</accession>
<dbReference type="CDD" id="cd00616">
    <property type="entry name" value="AHBA_syn"/>
    <property type="match status" value="1"/>
</dbReference>
<comment type="similarity">
    <text evidence="1">Belongs to the DegT/DnrJ/EryC1 family.</text>
</comment>
<dbReference type="Gene3D" id="3.40.640.10">
    <property type="entry name" value="Type I PLP-dependent aspartate aminotransferase-like (Major domain)"/>
    <property type="match status" value="1"/>
</dbReference>
<dbReference type="SUPFAM" id="SSF53383">
    <property type="entry name" value="PLP-dependent transferases"/>
    <property type="match status" value="1"/>
</dbReference>
<dbReference type="AlphaFoldDB" id="A0A8B2NY58"/>
<dbReference type="Proteomes" id="UP000249590">
    <property type="component" value="Unassembled WGS sequence"/>
</dbReference>
<dbReference type="GO" id="GO:0008483">
    <property type="term" value="F:transaminase activity"/>
    <property type="evidence" value="ECO:0007669"/>
    <property type="project" value="UniProtKB-KW"/>
</dbReference>
<dbReference type="PANTHER" id="PTHR30244">
    <property type="entry name" value="TRANSAMINASE"/>
    <property type="match status" value="1"/>
</dbReference>